<evidence type="ECO:0000256" key="7">
    <source>
        <dbReference type="ARBA" id="ARBA00022832"/>
    </source>
</evidence>
<comment type="cofactor">
    <cofactor evidence="1">
        <name>FMN</name>
        <dbReference type="ChEBI" id="CHEBI:58210"/>
    </cofactor>
</comment>
<dbReference type="EMBL" id="OZ075132">
    <property type="protein sequence ID" value="CAL4982548.1"/>
    <property type="molecule type" value="Genomic_DNA"/>
</dbReference>
<feature type="domain" description="NADH:flavin oxidoreductase/NADH oxidase N-terminal" evidence="11">
    <location>
        <begin position="184"/>
        <end position="328"/>
    </location>
</feature>
<keyword evidence="9" id="KW-0443">Lipid metabolism</keyword>
<protein>
    <recommendedName>
        <fullName evidence="11">NADH:flavin oxidoreductase/NADH oxidase N-terminal domain-containing protein</fullName>
    </recommendedName>
</protein>
<keyword evidence="3" id="KW-0444">Lipid biosynthesis</keyword>
<keyword evidence="8" id="KW-0521">NADP</keyword>
<accession>A0ABC9AQW9</accession>
<proteinExistence type="inferred from homology"/>
<keyword evidence="5" id="KW-0288">FMN</keyword>
<name>A0ABC9AQW9_9POAL</name>
<organism evidence="12 14">
    <name type="scientific">Urochloa decumbens</name>
    <dbReference type="NCBI Taxonomy" id="240449"/>
    <lineage>
        <taxon>Eukaryota</taxon>
        <taxon>Viridiplantae</taxon>
        <taxon>Streptophyta</taxon>
        <taxon>Embryophyta</taxon>
        <taxon>Tracheophyta</taxon>
        <taxon>Spermatophyta</taxon>
        <taxon>Magnoliopsida</taxon>
        <taxon>Liliopsida</taxon>
        <taxon>Poales</taxon>
        <taxon>Poaceae</taxon>
        <taxon>PACMAD clade</taxon>
        <taxon>Panicoideae</taxon>
        <taxon>Panicodae</taxon>
        <taxon>Paniceae</taxon>
        <taxon>Melinidinae</taxon>
        <taxon>Urochloa</taxon>
    </lineage>
</organism>
<evidence type="ECO:0000256" key="9">
    <source>
        <dbReference type="ARBA" id="ARBA00023098"/>
    </source>
</evidence>
<evidence type="ECO:0000256" key="8">
    <source>
        <dbReference type="ARBA" id="ARBA00022857"/>
    </source>
</evidence>
<dbReference type="Gene3D" id="3.20.20.70">
    <property type="entry name" value="Aldolase class I"/>
    <property type="match status" value="2"/>
</dbReference>
<comment type="similarity">
    <text evidence="2">Belongs to the NADH:flavin oxidoreductase/NADH oxidase family.</text>
</comment>
<evidence type="ECO:0000256" key="5">
    <source>
        <dbReference type="ARBA" id="ARBA00022643"/>
    </source>
</evidence>
<dbReference type="GO" id="GO:0006633">
    <property type="term" value="P:fatty acid biosynthetic process"/>
    <property type="evidence" value="ECO:0007669"/>
    <property type="project" value="UniProtKB-KW"/>
</dbReference>
<keyword evidence="10" id="KW-0275">Fatty acid biosynthesis</keyword>
<sequence length="358" mass="40120">MEVTPDLLTPYKMGKFDLAHRVVLAPLTRCRSYENMAQPHNTLYYEQRAAPGVFLIAEASAVSETATGYPHVPGLWSQEQVEAWKPVVDAVHAKGALFFCQLWHTGRKKSHTADFGAPPKLETEEIPQMVMDFRVAARNGIKADPRCQWVPHQPVLVVYGHRKSEFFPASASGPLYQGQPAQRQHGSSLDNRCSRLATDVIAAVVDEVGAHRVGVRLSPFAGYTDCSEADAEAHALHLVHFMDKLGVLYCHMVERRKCVNGNTGKLAIPHRLSPFRKVFKGTFIVNGGYDREEGEKVVRDGYADLVSYGRLFLANPDLPERFRKKVDLNKYDRSTFYTSDPVVGYTDYPFLSHETQVA</sequence>
<dbReference type="AlphaFoldDB" id="A0ABC9AQW9"/>
<evidence type="ECO:0000313" key="13">
    <source>
        <dbReference type="EMBL" id="CAL4982548.1"/>
    </source>
</evidence>
<reference evidence="14" key="1">
    <citation type="submission" date="2024-06" db="EMBL/GenBank/DDBJ databases">
        <authorList>
            <person name="Ryan C."/>
        </authorList>
    </citation>
    <scope>NUCLEOTIDE SEQUENCE [LARGE SCALE GENOMIC DNA]</scope>
</reference>
<evidence type="ECO:0000313" key="14">
    <source>
        <dbReference type="Proteomes" id="UP001497457"/>
    </source>
</evidence>
<dbReference type="PANTHER" id="PTHR22893">
    <property type="entry name" value="NADH OXIDOREDUCTASE-RELATED"/>
    <property type="match status" value="1"/>
</dbReference>
<dbReference type="EMBL" id="OZ075132">
    <property type="protein sequence ID" value="CAL4982547.1"/>
    <property type="molecule type" value="Genomic_DNA"/>
</dbReference>
<dbReference type="InterPro" id="IPR001155">
    <property type="entry name" value="OxRdtase_FMN_N"/>
</dbReference>
<dbReference type="Proteomes" id="UP001497457">
    <property type="component" value="Chromosome 22rd"/>
</dbReference>
<dbReference type="Pfam" id="PF00724">
    <property type="entry name" value="Oxidored_FMN"/>
    <property type="match status" value="2"/>
</dbReference>
<dbReference type="InterPro" id="IPR013785">
    <property type="entry name" value="Aldolase_TIM"/>
</dbReference>
<feature type="domain" description="NADH:flavin oxidoreductase/NADH oxidase N-terminal" evidence="11">
    <location>
        <begin position="7"/>
        <end position="110"/>
    </location>
</feature>
<keyword evidence="6" id="KW-0925">Oxylipin biosynthesis</keyword>
<keyword evidence="7" id="KW-0276">Fatty acid metabolism</keyword>
<keyword evidence="4" id="KW-0285">Flavoprotein</keyword>
<evidence type="ECO:0000256" key="6">
    <source>
        <dbReference type="ARBA" id="ARBA00022767"/>
    </source>
</evidence>
<dbReference type="GO" id="GO:0031408">
    <property type="term" value="P:oxylipin biosynthetic process"/>
    <property type="evidence" value="ECO:0007669"/>
    <property type="project" value="UniProtKB-KW"/>
</dbReference>
<dbReference type="PANTHER" id="PTHR22893:SF96">
    <property type="entry name" value="12-OXOPHYTODIENOATE REDUCTASE 10-RELATED"/>
    <property type="match status" value="1"/>
</dbReference>
<evidence type="ECO:0000256" key="4">
    <source>
        <dbReference type="ARBA" id="ARBA00022630"/>
    </source>
</evidence>
<dbReference type="InterPro" id="IPR045247">
    <property type="entry name" value="Oye-like"/>
</dbReference>
<evidence type="ECO:0000256" key="2">
    <source>
        <dbReference type="ARBA" id="ARBA00005979"/>
    </source>
</evidence>
<evidence type="ECO:0000256" key="10">
    <source>
        <dbReference type="ARBA" id="ARBA00023160"/>
    </source>
</evidence>
<dbReference type="SUPFAM" id="SSF51395">
    <property type="entry name" value="FMN-linked oxidoreductases"/>
    <property type="match status" value="1"/>
</dbReference>
<evidence type="ECO:0000256" key="3">
    <source>
        <dbReference type="ARBA" id="ARBA00022516"/>
    </source>
</evidence>
<gene>
    <name evidence="12" type="ORF">URODEC1_LOCUS56670</name>
    <name evidence="13" type="ORF">URODEC1_LOCUS56671</name>
</gene>
<evidence type="ECO:0000313" key="12">
    <source>
        <dbReference type="EMBL" id="CAL4982547.1"/>
    </source>
</evidence>
<evidence type="ECO:0000256" key="1">
    <source>
        <dbReference type="ARBA" id="ARBA00001917"/>
    </source>
</evidence>
<reference evidence="12 14" key="2">
    <citation type="submission" date="2024-10" db="EMBL/GenBank/DDBJ databases">
        <authorList>
            <person name="Ryan C."/>
        </authorList>
    </citation>
    <scope>NUCLEOTIDE SEQUENCE [LARGE SCALE GENOMIC DNA]</scope>
</reference>
<keyword evidence="14" id="KW-1185">Reference proteome</keyword>
<evidence type="ECO:0000259" key="11">
    <source>
        <dbReference type="Pfam" id="PF00724"/>
    </source>
</evidence>